<dbReference type="Gene3D" id="3.90.1150.10">
    <property type="entry name" value="Aspartate Aminotransferase, domain 1"/>
    <property type="match status" value="1"/>
</dbReference>
<evidence type="ECO:0000256" key="2">
    <source>
        <dbReference type="ARBA" id="ARBA00006490"/>
    </source>
</evidence>
<evidence type="ECO:0000313" key="11">
    <source>
        <dbReference type="Proteomes" id="UP000073601"/>
    </source>
</evidence>
<evidence type="ECO:0000256" key="5">
    <source>
        <dbReference type="ARBA" id="ARBA00022898"/>
    </source>
</evidence>
<keyword evidence="11" id="KW-1185">Reference proteome</keyword>
<evidence type="ECO:0000256" key="6">
    <source>
        <dbReference type="ARBA" id="ARBA00023004"/>
    </source>
</evidence>
<dbReference type="RefSeq" id="WP_084387738.1">
    <property type="nucleotide sequence ID" value="NZ_CAWRCI010000025.1"/>
</dbReference>
<dbReference type="InterPro" id="IPR015424">
    <property type="entry name" value="PyrdxlP-dep_Trfase"/>
</dbReference>
<dbReference type="GO" id="GO:0051536">
    <property type="term" value="F:iron-sulfur cluster binding"/>
    <property type="evidence" value="ECO:0007669"/>
    <property type="project" value="UniProtKB-KW"/>
</dbReference>
<dbReference type="Proteomes" id="UP000073601">
    <property type="component" value="Unassembled WGS sequence"/>
</dbReference>
<keyword evidence="7" id="KW-0411">Iron-sulfur</keyword>
<dbReference type="Gene3D" id="1.10.260.50">
    <property type="match status" value="1"/>
</dbReference>
<evidence type="ECO:0000256" key="8">
    <source>
        <dbReference type="ARBA" id="ARBA00050776"/>
    </source>
</evidence>
<evidence type="ECO:0000256" key="3">
    <source>
        <dbReference type="ARBA" id="ARBA00022679"/>
    </source>
</evidence>
<accession>A0A128FB81</accession>
<organism evidence="10 11">
    <name type="scientific">Grimontia marina</name>
    <dbReference type="NCBI Taxonomy" id="646534"/>
    <lineage>
        <taxon>Bacteria</taxon>
        <taxon>Pseudomonadati</taxon>
        <taxon>Pseudomonadota</taxon>
        <taxon>Gammaproteobacteria</taxon>
        <taxon>Vibrionales</taxon>
        <taxon>Vibrionaceae</taxon>
        <taxon>Grimontia</taxon>
    </lineage>
</organism>
<evidence type="ECO:0000256" key="4">
    <source>
        <dbReference type="ARBA" id="ARBA00022723"/>
    </source>
</evidence>
<comment type="catalytic activity">
    <reaction evidence="8">
        <text>(sulfur carrier)-H + L-cysteine = (sulfur carrier)-SH + L-alanine</text>
        <dbReference type="Rhea" id="RHEA:43892"/>
        <dbReference type="Rhea" id="RHEA-COMP:14737"/>
        <dbReference type="Rhea" id="RHEA-COMP:14739"/>
        <dbReference type="ChEBI" id="CHEBI:29917"/>
        <dbReference type="ChEBI" id="CHEBI:35235"/>
        <dbReference type="ChEBI" id="CHEBI:57972"/>
        <dbReference type="ChEBI" id="CHEBI:64428"/>
        <dbReference type="EC" id="2.8.1.7"/>
    </reaction>
</comment>
<protein>
    <submittedName>
        <fullName evidence="10">Cysteine desulfurase</fullName>
        <ecNumber evidence="10">2.8.1.7</ecNumber>
    </submittedName>
</protein>
<dbReference type="InterPro" id="IPR016454">
    <property type="entry name" value="Cysteine_dSase"/>
</dbReference>
<name>A0A128FB81_9GAMM</name>
<dbReference type="InterPro" id="IPR015421">
    <property type="entry name" value="PyrdxlP-dep_Trfase_major"/>
</dbReference>
<comment type="similarity">
    <text evidence="2">Belongs to the class-V pyridoxal-phosphate-dependent aminotransferase family. NifS/IscS subfamily.</text>
</comment>
<dbReference type="GO" id="GO:0046872">
    <property type="term" value="F:metal ion binding"/>
    <property type="evidence" value="ECO:0007669"/>
    <property type="project" value="UniProtKB-KW"/>
</dbReference>
<keyword evidence="5" id="KW-0663">Pyridoxal phosphate</keyword>
<gene>
    <name evidence="10" type="primary">iscS_2</name>
    <name evidence="10" type="ORF">GMA8713_02788</name>
</gene>
<evidence type="ECO:0000256" key="7">
    <source>
        <dbReference type="ARBA" id="ARBA00023014"/>
    </source>
</evidence>
<evidence type="ECO:0000256" key="1">
    <source>
        <dbReference type="ARBA" id="ARBA00001933"/>
    </source>
</evidence>
<sequence length="399" mass="43412">MSNFYFDFNATTPVSEEVAEEMFSVKNQFSNASGSNVQSKISKALITESRSHVAELLNCGPESIYFVSGGTEANNWAIKGTLFRHIAEPGHIVTTSIEHPSVLESIAYMVRNFGFEATYVSPNESGYVDVEAIKNAIRPNTQLISMMYANNETGVLQPVKEVQDLAEQRAIKFHVDAVQAVGKTKVDLSALNADFVSFSAHKFNGPKGIGGIFIKNAQDLDPLVHGGGQEFGLRSGTENIMAIVGLGKAARLKNENMDLIEVRSKKVKKILIERLMNWGQALSLNGATTDDKSLSNTLNFSIKGIRGEALALLLEVNYGITVSLGSACSNNKEKNLSHVLLSMGLDEPRIRAAIRVSWGEGVNESDAEYFIEAVKDSTEFLLKTCCGIHDKNIVATANV</sequence>
<evidence type="ECO:0000313" key="10">
    <source>
        <dbReference type="EMBL" id="CZF83755.1"/>
    </source>
</evidence>
<evidence type="ECO:0000259" key="9">
    <source>
        <dbReference type="Pfam" id="PF00266"/>
    </source>
</evidence>
<dbReference type="PIRSF" id="PIRSF005572">
    <property type="entry name" value="NifS"/>
    <property type="match status" value="1"/>
</dbReference>
<dbReference type="InterPro" id="IPR000192">
    <property type="entry name" value="Aminotrans_V_dom"/>
</dbReference>
<dbReference type="Gene3D" id="3.40.640.10">
    <property type="entry name" value="Type I PLP-dependent aspartate aminotransferase-like (Major domain)"/>
    <property type="match status" value="1"/>
</dbReference>
<keyword evidence="4" id="KW-0479">Metal-binding</keyword>
<keyword evidence="3 10" id="KW-0808">Transferase</keyword>
<dbReference type="GO" id="GO:0031071">
    <property type="term" value="F:cysteine desulfurase activity"/>
    <property type="evidence" value="ECO:0007669"/>
    <property type="project" value="UniProtKB-EC"/>
</dbReference>
<dbReference type="EC" id="2.8.1.7" evidence="10"/>
<comment type="cofactor">
    <cofactor evidence="1">
        <name>pyridoxal 5'-phosphate</name>
        <dbReference type="ChEBI" id="CHEBI:597326"/>
    </cofactor>
</comment>
<proteinExistence type="inferred from homology"/>
<dbReference type="EMBL" id="FIZY01000025">
    <property type="protein sequence ID" value="CZF83755.1"/>
    <property type="molecule type" value="Genomic_DNA"/>
</dbReference>
<dbReference type="Pfam" id="PF00266">
    <property type="entry name" value="Aminotran_5"/>
    <property type="match status" value="1"/>
</dbReference>
<dbReference type="PANTHER" id="PTHR11601">
    <property type="entry name" value="CYSTEINE DESULFURYLASE FAMILY MEMBER"/>
    <property type="match status" value="1"/>
</dbReference>
<dbReference type="SUPFAM" id="SSF53383">
    <property type="entry name" value="PLP-dependent transferases"/>
    <property type="match status" value="1"/>
</dbReference>
<keyword evidence="6" id="KW-0408">Iron</keyword>
<dbReference type="AlphaFoldDB" id="A0A128FB81"/>
<dbReference type="OrthoDB" id="9804366at2"/>
<feature type="domain" description="Aminotransferase class V" evidence="9">
    <location>
        <begin position="5"/>
        <end position="362"/>
    </location>
</feature>
<reference evidence="11" key="1">
    <citation type="submission" date="2016-02" db="EMBL/GenBank/DDBJ databases">
        <authorList>
            <person name="Rodrigo-Torres Lidia"/>
            <person name="Arahal R.David."/>
        </authorList>
    </citation>
    <scope>NUCLEOTIDE SEQUENCE [LARGE SCALE GENOMIC DNA]</scope>
    <source>
        <strain evidence="11">CECT 8713</strain>
    </source>
</reference>
<dbReference type="PANTHER" id="PTHR11601:SF34">
    <property type="entry name" value="CYSTEINE DESULFURASE"/>
    <property type="match status" value="1"/>
</dbReference>
<dbReference type="InterPro" id="IPR015422">
    <property type="entry name" value="PyrdxlP-dep_Trfase_small"/>
</dbReference>